<reference evidence="1 2" key="1">
    <citation type="journal article" date="2016" name="Biochim. Biophys. Acta">
        <title>Characterization of red-shifted phycobilisomes isolated from the chlorophyll f-containing cyanobacterium Halomicronema hongdechloris.</title>
        <authorList>
            <person name="Li Y."/>
            <person name="Lin Y."/>
            <person name="Garvey C.J."/>
            <person name="Birch D."/>
            <person name="Corkery R.W."/>
            <person name="Loughlin P.C."/>
            <person name="Scheer H."/>
            <person name="Willows R.D."/>
            <person name="Chen M."/>
        </authorList>
    </citation>
    <scope>NUCLEOTIDE SEQUENCE [LARGE SCALE GENOMIC DNA]</scope>
    <source>
        <strain evidence="1 2">C2206</strain>
    </source>
</reference>
<sequence>MPNDVFRAIDAALVLGVEDATSPEGAIADSLVTEYDLSNAVGRLRNLAIAVSSDLKPFYEIGKRYPTHLRPGVIRISGQAERAHVNGALLRLLLGEGAVSPPPGPNFVQPVFNIVARLNDPARPEQSSTVTVFGVKFDSWNYHIPGDDFVMEAVSFQALRLAFEET</sequence>
<keyword evidence="2" id="KW-1185">Reference proteome</keyword>
<dbReference type="EMBL" id="CP021983">
    <property type="protein sequence ID" value="ASC72333.1"/>
    <property type="molecule type" value="Genomic_DNA"/>
</dbReference>
<dbReference type="AlphaFoldDB" id="A0A1Z3HPV2"/>
<proteinExistence type="predicted"/>
<dbReference type="OrthoDB" id="573092at2"/>
<dbReference type="RefSeq" id="WP_080804971.1">
    <property type="nucleotide sequence ID" value="NZ_CP021983.2"/>
</dbReference>
<gene>
    <name evidence="1" type="ORF">XM38_032900</name>
</gene>
<dbReference type="Proteomes" id="UP000191901">
    <property type="component" value="Chromosome"/>
</dbReference>
<protein>
    <submittedName>
        <fullName evidence="1">Uncharacterized protein</fullName>
    </submittedName>
</protein>
<dbReference type="KEGG" id="hhg:XM38_032900"/>
<organism evidence="1 2">
    <name type="scientific">Halomicronema hongdechloris C2206</name>
    <dbReference type="NCBI Taxonomy" id="1641165"/>
    <lineage>
        <taxon>Bacteria</taxon>
        <taxon>Bacillati</taxon>
        <taxon>Cyanobacteriota</taxon>
        <taxon>Cyanophyceae</taxon>
        <taxon>Nodosilineales</taxon>
        <taxon>Nodosilineaceae</taxon>
        <taxon>Halomicronema</taxon>
    </lineage>
</organism>
<accession>A0A1Z3HPV2</accession>
<name>A0A1Z3HPV2_9CYAN</name>
<dbReference type="STRING" id="1641165.XM38_00605"/>
<evidence type="ECO:0000313" key="2">
    <source>
        <dbReference type="Proteomes" id="UP000191901"/>
    </source>
</evidence>
<evidence type="ECO:0000313" key="1">
    <source>
        <dbReference type="EMBL" id="ASC72333.1"/>
    </source>
</evidence>